<reference evidence="2 3" key="1">
    <citation type="journal article" date="2011" name="Proc. Natl. Acad. Sci. U.S.A.">
        <title>Niche of harmful alga Aureococcus anophagefferens revealed through ecogenomics.</title>
        <authorList>
            <person name="Gobler C.J."/>
            <person name="Berry D.L."/>
            <person name="Dyhrman S.T."/>
            <person name="Wilhelm S.W."/>
            <person name="Salamov A."/>
            <person name="Lobanov A.V."/>
            <person name="Zhang Y."/>
            <person name="Collier J.L."/>
            <person name="Wurch L.L."/>
            <person name="Kustka A.B."/>
            <person name="Dill B.D."/>
            <person name="Shah M."/>
            <person name="VerBerkmoes N.C."/>
            <person name="Kuo A."/>
            <person name="Terry A."/>
            <person name="Pangilinan J."/>
            <person name="Lindquist E.A."/>
            <person name="Lucas S."/>
            <person name="Paulsen I.T."/>
            <person name="Hattenrath-Lehmann T.K."/>
            <person name="Talmage S.C."/>
            <person name="Walker E.A."/>
            <person name="Koch F."/>
            <person name="Burson A.M."/>
            <person name="Marcoval M.A."/>
            <person name="Tang Y.Z."/>
            <person name="Lecleir G.R."/>
            <person name="Coyne K.J."/>
            <person name="Berg G.M."/>
            <person name="Bertrand E.M."/>
            <person name="Saito M.A."/>
            <person name="Gladyshev V.N."/>
            <person name="Grigoriev I.V."/>
        </authorList>
    </citation>
    <scope>NUCLEOTIDE SEQUENCE [LARGE SCALE GENOMIC DNA]</scope>
    <source>
        <strain evidence="3">CCMP 1984</strain>
    </source>
</reference>
<keyword evidence="3" id="KW-1185">Reference proteome</keyword>
<dbReference type="InParanoid" id="F0XWJ1"/>
<feature type="chain" id="PRO_5003264245" description="Hexosyltransferase" evidence="1">
    <location>
        <begin position="20"/>
        <end position="726"/>
    </location>
</feature>
<feature type="signal peptide" evidence="1">
    <location>
        <begin position="1"/>
        <end position="19"/>
    </location>
</feature>
<dbReference type="PANTHER" id="PTHR11183">
    <property type="entry name" value="GLYCOGENIN SUBFAMILY MEMBER"/>
    <property type="match status" value="1"/>
</dbReference>
<dbReference type="Proteomes" id="UP000002729">
    <property type="component" value="Unassembled WGS sequence"/>
</dbReference>
<keyword evidence="1" id="KW-0732">Signal</keyword>
<sequence length="726" mass="76215">MRGPMRGLALLLAVRAAAAAGAGGGALVLVTVDDAILPLRLSLDRVEADAASAVTKFGLDARGVGACATGDAACVAAALVREARTPARAVACSLDARGTVAADRRRVDVALAVARAGGANASAPWAGRLFVDYGVGGDAFAGWVDVSAAEGGVVSLWLPGRGARDPGALAATFAGVADCDGATWLHAALALDLPGDADGAPPGDAREVVGQNMHGAVVVARHPNLEGGRDTPVRLRLPATRGDVYREALAAVDRFGLASVAAGGCAAADRACFARRLLAEAERPIEAPRCRLHFDRPRDGEVLVLGHIDMELSVEVEADGAWSRAGRFAGRLFLDAWPSDPGTALFTMPPLRQWLDLEPEHESYFSVKLAPPRRRPGGGGTTAPRVSGTVDVNVVAYGSVAGFCEPTYLHGTTRVTYRPFHEPSPPAPVLDRAALAARPDPRAELGLTCAYATILYDTSEDTGYAHGLLALRRSLVEAGAADPLYALLGDGVDARTRAALRATGVRPVNVSRAAPGEESSALPALGLGQWAKLQLWKLPADRVLYLDADVVVLRNIDELFAALERRGGPPAPLAAVDDYFSGGVLFLAPNAAEETAFADTLALDSGRYVYGEQDFLNVHFGGAHARLGSEYKCLAKDVPENRSALASICAVLEFSSCPTRWGGAWKPWHGMAMLADPDFKICTFRPTGDFENLVDVWRGFHERALADLAARGLPPLPDPEPYSHAA</sequence>
<dbReference type="InterPro" id="IPR050587">
    <property type="entry name" value="GNT1/Glycosyltrans_8"/>
</dbReference>
<dbReference type="SUPFAM" id="SSF53448">
    <property type="entry name" value="Nucleotide-diphospho-sugar transferases"/>
    <property type="match status" value="1"/>
</dbReference>
<dbReference type="AlphaFoldDB" id="F0XWJ1"/>
<evidence type="ECO:0000313" key="2">
    <source>
        <dbReference type="EMBL" id="EGB12780.1"/>
    </source>
</evidence>
<evidence type="ECO:0000256" key="1">
    <source>
        <dbReference type="SAM" id="SignalP"/>
    </source>
</evidence>
<proteinExistence type="predicted"/>
<dbReference type="KEGG" id="aaf:AURANDRAFT_60847"/>
<name>F0XWJ1_AURAN</name>
<dbReference type="EMBL" id="GL833120">
    <property type="protein sequence ID" value="EGB12780.1"/>
    <property type="molecule type" value="Genomic_DNA"/>
</dbReference>
<organism evidence="3">
    <name type="scientific">Aureococcus anophagefferens</name>
    <name type="common">Harmful bloom alga</name>
    <dbReference type="NCBI Taxonomy" id="44056"/>
    <lineage>
        <taxon>Eukaryota</taxon>
        <taxon>Sar</taxon>
        <taxon>Stramenopiles</taxon>
        <taxon>Ochrophyta</taxon>
        <taxon>Pelagophyceae</taxon>
        <taxon>Pelagomonadales</taxon>
        <taxon>Pelagomonadaceae</taxon>
        <taxon>Aureococcus</taxon>
    </lineage>
</organism>
<accession>F0XWJ1</accession>
<evidence type="ECO:0000313" key="3">
    <source>
        <dbReference type="Proteomes" id="UP000002729"/>
    </source>
</evidence>
<dbReference type="RefSeq" id="XP_009032422.1">
    <property type="nucleotide sequence ID" value="XM_009034174.1"/>
</dbReference>
<evidence type="ECO:0008006" key="4">
    <source>
        <dbReference type="Google" id="ProtNLM"/>
    </source>
</evidence>
<gene>
    <name evidence="2" type="ORF">AURANDRAFT_60847</name>
</gene>
<protein>
    <recommendedName>
        <fullName evidence="4">Hexosyltransferase</fullName>
    </recommendedName>
</protein>
<dbReference type="InterPro" id="IPR029044">
    <property type="entry name" value="Nucleotide-diphossugar_trans"/>
</dbReference>
<dbReference type="Gene3D" id="3.90.550.10">
    <property type="entry name" value="Spore Coat Polysaccharide Biosynthesis Protein SpsA, Chain A"/>
    <property type="match status" value="1"/>
</dbReference>
<dbReference type="OrthoDB" id="2014201at2759"/>
<dbReference type="GeneID" id="20223197"/>
<dbReference type="eggNOG" id="KOG1950">
    <property type="taxonomic scope" value="Eukaryota"/>
</dbReference>